<dbReference type="EMBL" id="CP139558">
    <property type="protein sequence ID" value="WPU92522.1"/>
    <property type="molecule type" value="Genomic_DNA"/>
</dbReference>
<reference evidence="2 3" key="1">
    <citation type="submission" date="2023-11" db="EMBL/GenBank/DDBJ databases">
        <title>Analysis of the Genomes of Mucilaginibacter gossypii cycad 4 and M. sabulilitoris SNA2: microbes with the potential for plant growth promotion.</title>
        <authorList>
            <person name="Hirsch A.M."/>
            <person name="Humm E."/>
            <person name="Rubbi M."/>
            <person name="Del Vecchio G."/>
            <person name="Ha S.M."/>
            <person name="Pellegrini M."/>
            <person name="Gunsalus R.P."/>
        </authorList>
    </citation>
    <scope>NUCLEOTIDE SEQUENCE [LARGE SCALE GENOMIC DNA]</scope>
    <source>
        <strain evidence="2 3">SNA2</strain>
    </source>
</reference>
<keyword evidence="1" id="KW-1133">Transmembrane helix</keyword>
<organism evidence="2 3">
    <name type="scientific">Mucilaginibacter sabulilitoris</name>
    <dbReference type="NCBI Taxonomy" id="1173583"/>
    <lineage>
        <taxon>Bacteria</taxon>
        <taxon>Pseudomonadati</taxon>
        <taxon>Bacteroidota</taxon>
        <taxon>Sphingobacteriia</taxon>
        <taxon>Sphingobacteriales</taxon>
        <taxon>Sphingobacteriaceae</taxon>
        <taxon>Mucilaginibacter</taxon>
    </lineage>
</organism>
<gene>
    <name evidence="2" type="ORF">SNE25_24660</name>
</gene>
<protein>
    <submittedName>
        <fullName evidence="2">Uncharacterized protein</fullName>
    </submittedName>
</protein>
<feature type="transmembrane region" description="Helical" evidence="1">
    <location>
        <begin position="22"/>
        <end position="41"/>
    </location>
</feature>
<name>A0ABZ0TH79_9SPHI</name>
<keyword evidence="1" id="KW-0472">Membrane</keyword>
<dbReference type="RefSeq" id="WP_321561683.1">
    <property type="nucleotide sequence ID" value="NZ_CP139558.1"/>
</dbReference>
<evidence type="ECO:0000313" key="3">
    <source>
        <dbReference type="Proteomes" id="UP001324380"/>
    </source>
</evidence>
<evidence type="ECO:0000256" key="1">
    <source>
        <dbReference type="SAM" id="Phobius"/>
    </source>
</evidence>
<accession>A0ABZ0TH79</accession>
<keyword evidence="3" id="KW-1185">Reference proteome</keyword>
<sequence length="42" mass="5030">MPKQKEEYSFWTKYKRFAGNEILLYLIMVIGIILGIVIFSYL</sequence>
<evidence type="ECO:0000313" key="2">
    <source>
        <dbReference type="EMBL" id="WPU92522.1"/>
    </source>
</evidence>
<dbReference type="Proteomes" id="UP001324380">
    <property type="component" value="Chromosome"/>
</dbReference>
<proteinExistence type="predicted"/>
<keyword evidence="1" id="KW-0812">Transmembrane</keyword>